<evidence type="ECO:0000256" key="2">
    <source>
        <dbReference type="ARBA" id="ARBA00012837"/>
    </source>
</evidence>
<dbReference type="FunFam" id="3.40.50.620:FF:000058">
    <property type="entry name" value="Mitochondrial arginyl-tRNA synthetase"/>
    <property type="match status" value="1"/>
</dbReference>
<evidence type="ECO:0000313" key="13">
    <source>
        <dbReference type="Proteomes" id="UP000235672"/>
    </source>
</evidence>
<evidence type="ECO:0000256" key="3">
    <source>
        <dbReference type="ARBA" id="ARBA00022598"/>
    </source>
</evidence>
<dbReference type="EMBL" id="KZ613493">
    <property type="protein sequence ID" value="PMD18573.1"/>
    <property type="molecule type" value="Genomic_DNA"/>
</dbReference>
<keyword evidence="13" id="KW-1185">Reference proteome</keyword>
<evidence type="ECO:0000256" key="8">
    <source>
        <dbReference type="ARBA" id="ARBA00033033"/>
    </source>
</evidence>
<dbReference type="AlphaFoldDB" id="A0A2J6PX09"/>
<dbReference type="Pfam" id="PF00750">
    <property type="entry name" value="tRNA-synt_1d"/>
    <property type="match status" value="1"/>
</dbReference>
<keyword evidence="5 10" id="KW-0067">ATP-binding</keyword>
<dbReference type="SUPFAM" id="SSF52374">
    <property type="entry name" value="Nucleotidylyl transferase"/>
    <property type="match status" value="1"/>
</dbReference>
<evidence type="ECO:0000256" key="7">
    <source>
        <dbReference type="ARBA" id="ARBA00023146"/>
    </source>
</evidence>
<dbReference type="SUPFAM" id="SSF47323">
    <property type="entry name" value="Anticodon-binding domain of a subclass of class I aminoacyl-tRNA synthetases"/>
    <property type="match status" value="1"/>
</dbReference>
<protein>
    <recommendedName>
        <fullName evidence="2">arginine--tRNA ligase</fullName>
        <ecNumber evidence="2">6.1.1.19</ecNumber>
    </recommendedName>
    <alternativeName>
        <fullName evidence="8">Arginyl-tRNA synthetase</fullName>
    </alternativeName>
</protein>
<evidence type="ECO:0000313" key="12">
    <source>
        <dbReference type="EMBL" id="PMD18573.1"/>
    </source>
</evidence>
<dbReference type="InterPro" id="IPR001278">
    <property type="entry name" value="Arg-tRNA-ligase"/>
</dbReference>
<dbReference type="CDD" id="cd07956">
    <property type="entry name" value="Anticodon_Ia_Arg"/>
    <property type="match status" value="1"/>
</dbReference>
<dbReference type="PRINTS" id="PR01038">
    <property type="entry name" value="TRNASYNTHARG"/>
</dbReference>
<evidence type="ECO:0000256" key="5">
    <source>
        <dbReference type="ARBA" id="ARBA00022840"/>
    </source>
</evidence>
<dbReference type="SMART" id="SM00836">
    <property type="entry name" value="DALR_1"/>
    <property type="match status" value="1"/>
</dbReference>
<organism evidence="12 13">
    <name type="scientific">Hyaloscypha hepaticicola</name>
    <dbReference type="NCBI Taxonomy" id="2082293"/>
    <lineage>
        <taxon>Eukaryota</taxon>
        <taxon>Fungi</taxon>
        <taxon>Dikarya</taxon>
        <taxon>Ascomycota</taxon>
        <taxon>Pezizomycotina</taxon>
        <taxon>Leotiomycetes</taxon>
        <taxon>Helotiales</taxon>
        <taxon>Hyaloscyphaceae</taxon>
        <taxon>Hyaloscypha</taxon>
    </lineage>
</organism>
<dbReference type="STRING" id="1745343.A0A2J6PX09"/>
<sequence>MAAPAVHTELAGLLADLRGGKPLLDYSGAVASINPVDIFRCVITEELAKITELDASLIYPALEWTSVLDRGDLILAVPRLRVPGSPTEKATSLAAVIVIEFSSPNIAKQFHAGHLRSTIIGGFLSNLYEGAGWETIRMNYLGDWGRQYGLLAVGWKKYGDQKAFDTNPIAHLFDVYVKISADFQPEEDEFKAAGKRGQDTAILESRGLLGEVKAYFKRMEDGDEEALALWRKFREISIEKYKTTYARLNIHFTDSSGESTVKRETMEMAEQILLEKGIAERDNGTVLIDIKKHGAKKLDVALIRNPAIQKQQTYNMDKMIYVVMSEQETHLKGLFKILELMGGDYTTLAMKLQHVTYGKIMGMSTRRGNVKFLDDILADVGEAMHDVMRRNENKYQQVDDPEKVVEILGISAVMVQDMSRKRINNYPFNIERMTSFEGGTGPYLQYAHARLCSIQRKVALTHDKLLQADFSFLNEPHAIDLVRLLAQYLDVVGYTFKTLEPTTILTYLFRLTHQLSSSYDVLRVVGAPEGMATAIARAALYEAARQTIRCGMVLLGLSPVERIGKI</sequence>
<dbReference type="FunFam" id="1.10.730.10:FF:000006">
    <property type="entry name" value="Arginyl-tRNA synthetase 2, mitochondrial"/>
    <property type="match status" value="1"/>
</dbReference>
<evidence type="ECO:0000256" key="4">
    <source>
        <dbReference type="ARBA" id="ARBA00022741"/>
    </source>
</evidence>
<evidence type="ECO:0000259" key="11">
    <source>
        <dbReference type="SMART" id="SM00836"/>
    </source>
</evidence>
<name>A0A2J6PX09_9HELO</name>
<dbReference type="NCBIfam" id="TIGR00456">
    <property type="entry name" value="argS"/>
    <property type="match status" value="1"/>
</dbReference>
<dbReference type="Proteomes" id="UP000235672">
    <property type="component" value="Unassembled WGS sequence"/>
</dbReference>
<feature type="domain" description="DALR anticodon binding" evidence="11">
    <location>
        <begin position="444"/>
        <end position="563"/>
    </location>
</feature>
<keyword evidence="6 10" id="KW-0648">Protein biosynthesis</keyword>
<dbReference type="InterPro" id="IPR009080">
    <property type="entry name" value="tRNAsynth_Ia_anticodon-bd"/>
</dbReference>
<dbReference type="InterPro" id="IPR001412">
    <property type="entry name" value="aa-tRNA-synth_I_CS"/>
</dbReference>
<dbReference type="InterPro" id="IPR036695">
    <property type="entry name" value="Arg-tRNA-synth_N_sf"/>
</dbReference>
<dbReference type="GO" id="GO:0005739">
    <property type="term" value="C:mitochondrion"/>
    <property type="evidence" value="ECO:0007669"/>
    <property type="project" value="TreeGrafter"/>
</dbReference>
<gene>
    <name evidence="12" type="ORF">NA56DRAFT_726636</name>
</gene>
<dbReference type="GO" id="GO:0032543">
    <property type="term" value="P:mitochondrial translation"/>
    <property type="evidence" value="ECO:0007669"/>
    <property type="project" value="TreeGrafter"/>
</dbReference>
<keyword evidence="4 10" id="KW-0547">Nucleotide-binding</keyword>
<dbReference type="PANTHER" id="PTHR11956:SF11">
    <property type="entry name" value="ARGININE--TRNA LIGASE, MITOCHONDRIAL-RELATED"/>
    <property type="match status" value="1"/>
</dbReference>
<dbReference type="PROSITE" id="PS00178">
    <property type="entry name" value="AA_TRNA_LIGASE_I"/>
    <property type="match status" value="1"/>
</dbReference>
<dbReference type="GO" id="GO:0004814">
    <property type="term" value="F:arginine-tRNA ligase activity"/>
    <property type="evidence" value="ECO:0007669"/>
    <property type="project" value="UniProtKB-EC"/>
</dbReference>
<evidence type="ECO:0000256" key="9">
    <source>
        <dbReference type="ARBA" id="ARBA00049339"/>
    </source>
</evidence>
<keyword evidence="7 10" id="KW-0030">Aminoacyl-tRNA synthetase</keyword>
<evidence type="ECO:0000256" key="1">
    <source>
        <dbReference type="ARBA" id="ARBA00005594"/>
    </source>
</evidence>
<dbReference type="InterPro" id="IPR014729">
    <property type="entry name" value="Rossmann-like_a/b/a_fold"/>
</dbReference>
<evidence type="ECO:0000256" key="10">
    <source>
        <dbReference type="RuleBase" id="RU363038"/>
    </source>
</evidence>
<evidence type="ECO:0000256" key="6">
    <source>
        <dbReference type="ARBA" id="ARBA00022917"/>
    </source>
</evidence>
<dbReference type="EC" id="6.1.1.19" evidence="2"/>
<dbReference type="SUPFAM" id="SSF55190">
    <property type="entry name" value="Arginyl-tRNA synthetase (ArgRS), N-terminal 'additional' domain"/>
    <property type="match status" value="1"/>
</dbReference>
<comment type="catalytic activity">
    <reaction evidence="9">
        <text>tRNA(Arg) + L-arginine + ATP = L-arginyl-tRNA(Arg) + AMP + diphosphate</text>
        <dbReference type="Rhea" id="RHEA:20301"/>
        <dbReference type="Rhea" id="RHEA-COMP:9658"/>
        <dbReference type="Rhea" id="RHEA-COMP:9673"/>
        <dbReference type="ChEBI" id="CHEBI:30616"/>
        <dbReference type="ChEBI" id="CHEBI:32682"/>
        <dbReference type="ChEBI" id="CHEBI:33019"/>
        <dbReference type="ChEBI" id="CHEBI:78442"/>
        <dbReference type="ChEBI" id="CHEBI:78513"/>
        <dbReference type="ChEBI" id="CHEBI:456215"/>
        <dbReference type="EC" id="6.1.1.19"/>
    </reaction>
</comment>
<proteinExistence type="inferred from homology"/>
<reference evidence="12 13" key="1">
    <citation type="submission" date="2016-05" db="EMBL/GenBank/DDBJ databases">
        <title>A degradative enzymes factory behind the ericoid mycorrhizal symbiosis.</title>
        <authorList>
            <consortium name="DOE Joint Genome Institute"/>
            <person name="Martino E."/>
            <person name="Morin E."/>
            <person name="Grelet G."/>
            <person name="Kuo A."/>
            <person name="Kohler A."/>
            <person name="Daghino S."/>
            <person name="Barry K."/>
            <person name="Choi C."/>
            <person name="Cichocki N."/>
            <person name="Clum A."/>
            <person name="Copeland A."/>
            <person name="Hainaut M."/>
            <person name="Haridas S."/>
            <person name="Labutti K."/>
            <person name="Lindquist E."/>
            <person name="Lipzen A."/>
            <person name="Khouja H.-R."/>
            <person name="Murat C."/>
            <person name="Ohm R."/>
            <person name="Olson A."/>
            <person name="Spatafora J."/>
            <person name="Veneault-Fourrey C."/>
            <person name="Henrissat B."/>
            <person name="Grigoriev I."/>
            <person name="Martin F."/>
            <person name="Perotto S."/>
        </authorList>
    </citation>
    <scope>NUCLEOTIDE SEQUENCE [LARGE SCALE GENOMIC DNA]</scope>
    <source>
        <strain evidence="12 13">UAMH 7357</strain>
    </source>
</reference>
<dbReference type="InterPro" id="IPR035684">
    <property type="entry name" value="ArgRS_core"/>
</dbReference>
<dbReference type="GO" id="GO:0005524">
    <property type="term" value="F:ATP binding"/>
    <property type="evidence" value="ECO:0007669"/>
    <property type="project" value="UniProtKB-KW"/>
</dbReference>
<dbReference type="PANTHER" id="PTHR11956">
    <property type="entry name" value="ARGINYL-TRNA SYNTHETASE"/>
    <property type="match status" value="1"/>
</dbReference>
<dbReference type="OrthoDB" id="68056at2759"/>
<dbReference type="Pfam" id="PF05746">
    <property type="entry name" value="DALR_1"/>
    <property type="match status" value="1"/>
</dbReference>
<dbReference type="GO" id="GO:0006420">
    <property type="term" value="P:arginyl-tRNA aminoacylation"/>
    <property type="evidence" value="ECO:0007669"/>
    <property type="project" value="InterPro"/>
</dbReference>
<comment type="similarity">
    <text evidence="1 10">Belongs to the class-I aminoacyl-tRNA synthetase family.</text>
</comment>
<accession>A0A2J6PX09</accession>
<keyword evidence="3 10" id="KW-0436">Ligase</keyword>
<dbReference type="Gene3D" id="3.40.50.620">
    <property type="entry name" value="HUPs"/>
    <property type="match status" value="1"/>
</dbReference>
<dbReference type="Gene3D" id="1.10.730.10">
    <property type="entry name" value="Isoleucyl-tRNA Synthetase, Domain 1"/>
    <property type="match status" value="1"/>
</dbReference>
<dbReference type="InterPro" id="IPR008909">
    <property type="entry name" value="DALR_anticod-bd"/>
</dbReference>